<dbReference type="CDD" id="cd02907">
    <property type="entry name" value="Macro_Af1521_BAL-like"/>
    <property type="match status" value="1"/>
</dbReference>
<keyword evidence="3" id="KW-1185">Reference proteome</keyword>
<dbReference type="Pfam" id="PF01661">
    <property type="entry name" value="Macro"/>
    <property type="match status" value="1"/>
</dbReference>
<reference evidence="2 3" key="1">
    <citation type="submission" date="2016-11" db="EMBL/GenBank/DDBJ databases">
        <authorList>
            <person name="Varghese N."/>
            <person name="Submissions S."/>
        </authorList>
    </citation>
    <scope>NUCLEOTIDE SEQUENCE [LARGE SCALE GENOMIC DNA]</scope>
    <source>
        <strain evidence="2 3">DSM 15287</strain>
    </source>
</reference>
<accession>A0A1M6DWW3</accession>
<sequence length="183" mass="19813">MISVGKKSVSIKQGNITAESTDAIVNPANSKLQHGGGAARAIAVKGGPEIQKQSNDIIKRIGSVPVGKAVITDAGNLLCKFVIHTVGPQWGEGNEQEKLRKAMISVLTLAELYNLKSVSIPAISSGIFGFPKTDCAKILLETAYWFLQQDGVGLEHIVMCNFDDETYQIFLREEKRLSEELGL</sequence>
<dbReference type="SMART" id="SM00506">
    <property type="entry name" value="A1pp"/>
    <property type="match status" value="1"/>
</dbReference>
<dbReference type="InterPro" id="IPR002589">
    <property type="entry name" value="Macro_dom"/>
</dbReference>
<dbReference type="AlphaFoldDB" id="A0A1M6DWW3"/>
<proteinExistence type="predicted"/>
<gene>
    <name evidence="2" type="ORF">SAMN02745170_01031</name>
</gene>
<name>A0A1M6DWW3_9FIRM</name>
<feature type="domain" description="Macro" evidence="1">
    <location>
        <begin position="1"/>
        <end position="178"/>
    </location>
</feature>
<dbReference type="InterPro" id="IPR043472">
    <property type="entry name" value="Macro_dom-like"/>
</dbReference>
<dbReference type="PROSITE" id="PS51154">
    <property type="entry name" value="MACRO"/>
    <property type="match status" value="1"/>
</dbReference>
<dbReference type="PANTHER" id="PTHR11106">
    <property type="entry name" value="GANGLIOSIDE INDUCED DIFFERENTIATION ASSOCIATED PROTEIN 2-RELATED"/>
    <property type="match status" value="1"/>
</dbReference>
<organism evidence="2 3">
    <name type="scientific">Propionispora hippei DSM 15287</name>
    <dbReference type="NCBI Taxonomy" id="1123003"/>
    <lineage>
        <taxon>Bacteria</taxon>
        <taxon>Bacillati</taxon>
        <taxon>Bacillota</taxon>
        <taxon>Negativicutes</taxon>
        <taxon>Selenomonadales</taxon>
        <taxon>Sporomusaceae</taxon>
        <taxon>Propionispora</taxon>
    </lineage>
</organism>
<evidence type="ECO:0000313" key="2">
    <source>
        <dbReference type="EMBL" id="SHI77665.1"/>
    </source>
</evidence>
<dbReference type="Gene3D" id="3.40.220.10">
    <property type="entry name" value="Leucine Aminopeptidase, subunit E, domain 1"/>
    <property type="match status" value="1"/>
</dbReference>
<dbReference type="OrthoDB" id="6194521at2"/>
<dbReference type="Proteomes" id="UP000322917">
    <property type="component" value="Unassembled WGS sequence"/>
</dbReference>
<dbReference type="RefSeq" id="WP_149733862.1">
    <property type="nucleotide sequence ID" value="NZ_FQZD01000007.1"/>
</dbReference>
<dbReference type="EMBL" id="FQZD01000007">
    <property type="protein sequence ID" value="SHI77665.1"/>
    <property type="molecule type" value="Genomic_DNA"/>
</dbReference>
<protein>
    <submittedName>
        <fullName evidence="2">O-acetyl-ADP-ribose deacetylase (Regulator of RNase III), contains Macro domain</fullName>
    </submittedName>
</protein>
<dbReference type="SUPFAM" id="SSF52949">
    <property type="entry name" value="Macro domain-like"/>
    <property type="match status" value="1"/>
</dbReference>
<evidence type="ECO:0000313" key="3">
    <source>
        <dbReference type="Proteomes" id="UP000322917"/>
    </source>
</evidence>
<evidence type="ECO:0000259" key="1">
    <source>
        <dbReference type="PROSITE" id="PS51154"/>
    </source>
</evidence>
<dbReference type="PANTHER" id="PTHR11106:SF111">
    <property type="entry name" value="MACRO DOMAIN-CONTAINING PROTEIN"/>
    <property type="match status" value="1"/>
</dbReference>